<feature type="compositionally biased region" description="Basic and acidic residues" evidence="8">
    <location>
        <begin position="14"/>
        <end position="23"/>
    </location>
</feature>
<evidence type="ECO:0000313" key="11">
    <source>
        <dbReference type="Proteomes" id="UP000054266"/>
    </source>
</evidence>
<feature type="compositionally biased region" description="Basic and acidic residues" evidence="8">
    <location>
        <begin position="159"/>
        <end position="189"/>
    </location>
</feature>
<comment type="subcellular location">
    <subcellularLocation>
        <location evidence="2">Nucleus</location>
    </subcellularLocation>
</comment>
<gene>
    <name evidence="10" type="ORF">PV04_02991</name>
</gene>
<proteinExistence type="inferred from homology"/>
<feature type="domain" description="U4/U6.U5 small nuclear ribonucleoprotein 27kDa protein" evidence="9">
    <location>
        <begin position="215"/>
        <end position="268"/>
    </location>
</feature>
<dbReference type="HOGENOM" id="CLU_075596_0_1_1"/>
<keyword evidence="6" id="KW-0508">mRNA splicing</keyword>
<feature type="compositionally biased region" description="Basic and acidic residues" evidence="8">
    <location>
        <begin position="122"/>
        <end position="131"/>
    </location>
</feature>
<evidence type="ECO:0000256" key="2">
    <source>
        <dbReference type="ARBA" id="ARBA00004123"/>
    </source>
</evidence>
<evidence type="ECO:0000256" key="8">
    <source>
        <dbReference type="SAM" id="MobiDB-lite"/>
    </source>
</evidence>
<comment type="function">
    <text evidence="1">May play a role in mRNA splicing.</text>
</comment>
<dbReference type="GO" id="GO:0008380">
    <property type="term" value="P:RNA splicing"/>
    <property type="evidence" value="ECO:0007669"/>
    <property type="project" value="UniProtKB-KW"/>
</dbReference>
<keyword evidence="5" id="KW-0507">mRNA processing</keyword>
<keyword evidence="11" id="KW-1185">Reference proteome</keyword>
<sequence>MAEPPSKRAKRTAAHADLDDESRTGSGPSSSGRDFKARSRDTREDDRRASAREDGRRHRSGSRDTPDRRRERSRSRERPQRERDLDRDRPRERDKDRERDRGGRNREVNGQSRRERSRSRDRHRDSKDHRGGRSNRHSRSRSPARNGGGPPVRTRSPFRRSDHDRVRARERPPRKDEEESRTPKVKEEAATTSIANKPHNPTTNGDTMAVDEDDDNALLRKMMGFTTFKTTQNTKVPGNQIYGVRKEKKTEYRQYMNRVGGFNRPLSPSR</sequence>
<name>A0A0D2FW84_9EURO</name>
<feature type="region of interest" description="Disordered" evidence="8">
    <location>
        <begin position="1"/>
        <end position="210"/>
    </location>
</feature>
<evidence type="ECO:0000256" key="1">
    <source>
        <dbReference type="ARBA" id="ARBA00003632"/>
    </source>
</evidence>
<evidence type="ECO:0000256" key="4">
    <source>
        <dbReference type="ARBA" id="ARBA00011825"/>
    </source>
</evidence>
<evidence type="ECO:0000256" key="5">
    <source>
        <dbReference type="ARBA" id="ARBA00022664"/>
    </source>
</evidence>
<evidence type="ECO:0000256" key="6">
    <source>
        <dbReference type="ARBA" id="ARBA00023187"/>
    </source>
</evidence>
<dbReference type="PANTHER" id="PTHR31077:SF1">
    <property type="entry name" value="U4_U6.U5 SMALL NUCLEAR RIBONUCLEOPROTEIN 27 KDA PROTEIN"/>
    <property type="match status" value="1"/>
</dbReference>
<dbReference type="STRING" id="5601.A0A0D2FW84"/>
<keyword evidence="7" id="KW-0539">Nucleus</keyword>
<organism evidence="10 11">
    <name type="scientific">Phialophora macrospora</name>
    <dbReference type="NCBI Taxonomy" id="1851006"/>
    <lineage>
        <taxon>Eukaryota</taxon>
        <taxon>Fungi</taxon>
        <taxon>Dikarya</taxon>
        <taxon>Ascomycota</taxon>
        <taxon>Pezizomycotina</taxon>
        <taxon>Eurotiomycetes</taxon>
        <taxon>Chaetothyriomycetidae</taxon>
        <taxon>Chaetothyriales</taxon>
        <taxon>Herpotrichiellaceae</taxon>
        <taxon>Phialophora</taxon>
    </lineage>
</organism>
<dbReference type="InterPro" id="IPR013957">
    <property type="entry name" value="SNRNP27"/>
</dbReference>
<evidence type="ECO:0000259" key="9">
    <source>
        <dbReference type="Pfam" id="PF08648"/>
    </source>
</evidence>
<comment type="similarity">
    <text evidence="3">Belongs to the SNUT3 family.</text>
</comment>
<dbReference type="AlphaFoldDB" id="A0A0D2FW84"/>
<feature type="compositionally biased region" description="Basic and acidic residues" evidence="8">
    <location>
        <begin position="33"/>
        <end position="107"/>
    </location>
</feature>
<dbReference type="Pfam" id="PF08648">
    <property type="entry name" value="SNRNP27"/>
    <property type="match status" value="1"/>
</dbReference>
<dbReference type="Proteomes" id="UP000054266">
    <property type="component" value="Unassembled WGS sequence"/>
</dbReference>
<feature type="compositionally biased region" description="Basic residues" evidence="8">
    <location>
        <begin position="132"/>
        <end position="142"/>
    </location>
</feature>
<protein>
    <recommendedName>
        <fullName evidence="9">U4/U6.U5 small nuclear ribonucleoprotein 27kDa protein domain-containing protein</fullName>
    </recommendedName>
</protein>
<dbReference type="PANTHER" id="PTHR31077">
    <property type="entry name" value="U4/U6.U5 SMALL NUCLEAR RIBONUCLEOPROTEIN 27 KDA PROTEIN"/>
    <property type="match status" value="1"/>
</dbReference>
<dbReference type="EMBL" id="KN846957">
    <property type="protein sequence ID" value="KIW70750.1"/>
    <property type="molecule type" value="Genomic_DNA"/>
</dbReference>
<dbReference type="GO" id="GO:0071011">
    <property type="term" value="C:precatalytic spliceosome"/>
    <property type="evidence" value="ECO:0007669"/>
    <property type="project" value="TreeGrafter"/>
</dbReference>
<comment type="subunit">
    <text evidence="4">Part of a tri-snRNP complex.</text>
</comment>
<accession>A0A0D2FW84</accession>
<reference evidence="10 11" key="1">
    <citation type="submission" date="2015-01" db="EMBL/GenBank/DDBJ databases">
        <title>The Genome Sequence of Capronia semiimmersa CBS27337.</title>
        <authorList>
            <consortium name="The Broad Institute Genomics Platform"/>
            <person name="Cuomo C."/>
            <person name="de Hoog S."/>
            <person name="Gorbushina A."/>
            <person name="Stielow B."/>
            <person name="Teixiera M."/>
            <person name="Abouelleil A."/>
            <person name="Chapman S.B."/>
            <person name="Priest M."/>
            <person name="Young S.K."/>
            <person name="Wortman J."/>
            <person name="Nusbaum C."/>
            <person name="Birren B."/>
        </authorList>
    </citation>
    <scope>NUCLEOTIDE SEQUENCE [LARGE SCALE GENOMIC DNA]</scope>
    <source>
        <strain evidence="10 11">CBS 27337</strain>
    </source>
</reference>
<evidence type="ECO:0000313" key="10">
    <source>
        <dbReference type="EMBL" id="KIW70750.1"/>
    </source>
</evidence>
<evidence type="ECO:0000256" key="3">
    <source>
        <dbReference type="ARBA" id="ARBA00008218"/>
    </source>
</evidence>
<dbReference type="GO" id="GO:0006397">
    <property type="term" value="P:mRNA processing"/>
    <property type="evidence" value="ECO:0007669"/>
    <property type="project" value="UniProtKB-KW"/>
</dbReference>
<feature type="compositionally biased region" description="Polar residues" evidence="8">
    <location>
        <begin position="190"/>
        <end position="206"/>
    </location>
</feature>
<evidence type="ECO:0000256" key="7">
    <source>
        <dbReference type="ARBA" id="ARBA00023242"/>
    </source>
</evidence>